<sequence>MAPTVLNVAFDSADPYALASFWSKVMSVPLAADDFPGDPAASIELPTGLHLYFQIVPEPKTAKNRVHICLRPDVPRDEEVARVLALGATIVDDRRAPAPGEDGGWVVFADPEGNEFCVLRGPGEPHP</sequence>
<dbReference type="InterPro" id="IPR041581">
    <property type="entry name" value="Glyoxalase_6"/>
</dbReference>
<accession>A0A1H3UWK5</accession>
<protein>
    <recommendedName>
        <fullName evidence="1">VOC domain-containing protein</fullName>
    </recommendedName>
</protein>
<dbReference type="PROSITE" id="PS51819">
    <property type="entry name" value="VOC"/>
    <property type="match status" value="1"/>
</dbReference>
<dbReference type="Pfam" id="PF18029">
    <property type="entry name" value="Glyoxalase_6"/>
    <property type="match status" value="1"/>
</dbReference>
<dbReference type="InterPro" id="IPR029068">
    <property type="entry name" value="Glyas_Bleomycin-R_OHBP_Dase"/>
</dbReference>
<dbReference type="EMBL" id="FNQB01000006">
    <property type="protein sequence ID" value="SDZ66830.1"/>
    <property type="molecule type" value="Genomic_DNA"/>
</dbReference>
<evidence type="ECO:0000313" key="2">
    <source>
        <dbReference type="EMBL" id="SDZ66830.1"/>
    </source>
</evidence>
<organism evidence="2 3">
    <name type="scientific">Asanoa ishikariensis</name>
    <dbReference type="NCBI Taxonomy" id="137265"/>
    <lineage>
        <taxon>Bacteria</taxon>
        <taxon>Bacillati</taxon>
        <taxon>Actinomycetota</taxon>
        <taxon>Actinomycetes</taxon>
        <taxon>Micromonosporales</taxon>
        <taxon>Micromonosporaceae</taxon>
        <taxon>Asanoa</taxon>
    </lineage>
</organism>
<name>A0A1H3UWK5_9ACTN</name>
<dbReference type="RefSeq" id="WP_090804644.1">
    <property type="nucleotide sequence ID" value="NZ_BOND01000014.1"/>
</dbReference>
<dbReference type="SUPFAM" id="SSF54593">
    <property type="entry name" value="Glyoxalase/Bleomycin resistance protein/Dihydroxybiphenyl dioxygenase"/>
    <property type="match status" value="1"/>
</dbReference>
<dbReference type="PANTHER" id="PTHR35908">
    <property type="entry name" value="HYPOTHETICAL FUSION PROTEIN"/>
    <property type="match status" value="1"/>
</dbReference>
<dbReference type="InterPro" id="IPR037523">
    <property type="entry name" value="VOC_core"/>
</dbReference>
<evidence type="ECO:0000313" key="3">
    <source>
        <dbReference type="Proteomes" id="UP000199632"/>
    </source>
</evidence>
<feature type="domain" description="VOC" evidence="1">
    <location>
        <begin position="4"/>
        <end position="121"/>
    </location>
</feature>
<evidence type="ECO:0000259" key="1">
    <source>
        <dbReference type="PROSITE" id="PS51819"/>
    </source>
</evidence>
<dbReference type="Gene3D" id="3.10.180.10">
    <property type="entry name" value="2,3-Dihydroxybiphenyl 1,2-Dioxygenase, domain 1"/>
    <property type="match status" value="1"/>
</dbReference>
<dbReference type="OrthoDB" id="3212826at2"/>
<dbReference type="STRING" id="137265.SAMN05421684_8321"/>
<dbReference type="PANTHER" id="PTHR35908:SF1">
    <property type="entry name" value="CONSERVED PROTEIN"/>
    <property type="match status" value="1"/>
</dbReference>
<gene>
    <name evidence="2" type="ORF">SAMN05421684_8321</name>
</gene>
<dbReference type="Proteomes" id="UP000199632">
    <property type="component" value="Unassembled WGS sequence"/>
</dbReference>
<proteinExistence type="predicted"/>
<dbReference type="AlphaFoldDB" id="A0A1H3UWK5"/>
<reference evidence="3" key="1">
    <citation type="submission" date="2016-10" db="EMBL/GenBank/DDBJ databases">
        <authorList>
            <person name="Varghese N."/>
            <person name="Submissions S."/>
        </authorList>
    </citation>
    <scope>NUCLEOTIDE SEQUENCE [LARGE SCALE GENOMIC DNA]</scope>
    <source>
        <strain evidence="3">DSM 44718</strain>
    </source>
</reference>
<dbReference type="CDD" id="cd06587">
    <property type="entry name" value="VOC"/>
    <property type="match status" value="1"/>
</dbReference>
<keyword evidence="3" id="KW-1185">Reference proteome</keyword>